<organism evidence="1 2">
    <name type="scientific">Paracoccus yeei</name>
    <dbReference type="NCBI Taxonomy" id="147645"/>
    <lineage>
        <taxon>Bacteria</taxon>
        <taxon>Pseudomonadati</taxon>
        <taxon>Pseudomonadota</taxon>
        <taxon>Alphaproteobacteria</taxon>
        <taxon>Rhodobacterales</taxon>
        <taxon>Paracoccaceae</taxon>
        <taxon>Paracoccus</taxon>
    </lineage>
</organism>
<dbReference type="Proteomes" id="UP000272010">
    <property type="component" value="Chromosome"/>
</dbReference>
<dbReference type="SUPFAM" id="SSF117987">
    <property type="entry name" value="CRISPR-associated protein"/>
    <property type="match status" value="1"/>
</dbReference>
<dbReference type="SMART" id="SM01101">
    <property type="entry name" value="CRISPR_assoc"/>
    <property type="match status" value="1"/>
</dbReference>
<gene>
    <name evidence="1" type="ORF">PY32053_02245</name>
</gene>
<dbReference type="Pfam" id="PF08798">
    <property type="entry name" value="CRISPR_assoc"/>
    <property type="match status" value="1"/>
</dbReference>
<dbReference type="Gene3D" id="3.30.70.1210">
    <property type="entry name" value="Crispr-associated protein, domain 2"/>
    <property type="match status" value="1"/>
</dbReference>
<evidence type="ECO:0000313" key="1">
    <source>
        <dbReference type="EMBL" id="AYF01853.1"/>
    </source>
</evidence>
<dbReference type="InterPro" id="IPR010179">
    <property type="entry name" value="CRISPR-assoc_prot_Cse3"/>
</dbReference>
<sequence length="255" mass="27854">MTLWMLRLPLNPSALARYAAERGWMHRRGHDEGRALHHLLTETFGKTDGAVPKSAFQPFRLLSGRGGGSLYGYSTVAPETLSETAQTIAPPEALALLPLTSLQAKPMPQVWRAGQVLGFDLRVRPVVRLSSAIPPDQDPLGRGFRKGAEIDAYVAAQARGPAPVVRDQVYLDWLAARLAPAADLIREGTVLHRFQRSQSLRQSLSEGPDAVFHGTLRISDPDRFALLLSRGVGRHCAYGFGMLLLRAPQSPPLEG</sequence>
<proteinExistence type="predicted"/>
<dbReference type="RefSeq" id="WP_120442238.1">
    <property type="nucleotide sequence ID" value="NZ_CAJGAB010000047.1"/>
</dbReference>
<evidence type="ECO:0000313" key="2">
    <source>
        <dbReference type="Proteomes" id="UP000272010"/>
    </source>
</evidence>
<dbReference type="AlphaFoldDB" id="A0A386UMC3"/>
<protein>
    <recommendedName>
        <fullName evidence="3">Type I-E CRISPR-associated protein Cas6/Cse3/CasE</fullName>
    </recommendedName>
</protein>
<accession>A0A386UMC3</accession>
<dbReference type="EMBL" id="CP031078">
    <property type="protein sequence ID" value="AYF01853.1"/>
    <property type="molecule type" value="Genomic_DNA"/>
</dbReference>
<evidence type="ECO:0008006" key="3">
    <source>
        <dbReference type="Google" id="ProtNLM"/>
    </source>
</evidence>
<name>A0A386UMC3_9RHOB</name>
<reference evidence="2" key="1">
    <citation type="submission" date="2018-07" db="EMBL/GenBank/DDBJ databases">
        <title>Genome Structure of the Opportunistic Pathogen Paracoccus yeei (Alphaproteobacteria) and Identification of Putative Virulence Factors.</title>
        <authorList>
            <person name="Lasek R."/>
            <person name="Szuplewska M."/>
            <person name="Mitura M."/>
            <person name="Decewicz P."/>
            <person name="Chmielowska C."/>
            <person name="Pawlot A."/>
            <person name="Sentkowska D."/>
            <person name="Czarnecki J."/>
            <person name="Bartosik D."/>
        </authorList>
    </citation>
    <scope>NUCLEOTIDE SEQUENCE [LARGE SCALE GENOMIC DNA]</scope>
    <source>
        <strain evidence="2">CCUG 32053</strain>
    </source>
</reference>